<protein>
    <recommendedName>
        <fullName evidence="3">30S ribosomal protein S21</fullName>
    </recommendedName>
</protein>
<name>A0A1G2E1M0_9BACT</name>
<accession>A0A1G2E1M0</accession>
<dbReference type="AlphaFoldDB" id="A0A1G2E1M0"/>
<evidence type="ECO:0000313" key="1">
    <source>
        <dbReference type="EMBL" id="OGZ19727.1"/>
    </source>
</evidence>
<comment type="caution">
    <text evidence="1">The sequence shown here is derived from an EMBL/GenBank/DDBJ whole genome shotgun (WGS) entry which is preliminary data.</text>
</comment>
<evidence type="ECO:0008006" key="3">
    <source>
        <dbReference type="Google" id="ProtNLM"/>
    </source>
</evidence>
<dbReference type="Proteomes" id="UP000177360">
    <property type="component" value="Unassembled WGS sequence"/>
</dbReference>
<reference evidence="1 2" key="1">
    <citation type="journal article" date="2016" name="Nat. Commun.">
        <title>Thousands of microbial genomes shed light on interconnected biogeochemical processes in an aquifer system.</title>
        <authorList>
            <person name="Anantharaman K."/>
            <person name="Brown C.T."/>
            <person name="Hug L.A."/>
            <person name="Sharon I."/>
            <person name="Castelle C.J."/>
            <person name="Probst A.J."/>
            <person name="Thomas B.C."/>
            <person name="Singh A."/>
            <person name="Wilkins M.J."/>
            <person name="Karaoz U."/>
            <person name="Brodie E.L."/>
            <person name="Williams K.H."/>
            <person name="Hubbard S.S."/>
            <person name="Banfield J.F."/>
        </authorList>
    </citation>
    <scope>NUCLEOTIDE SEQUENCE [LARGE SCALE GENOMIC DNA]</scope>
</reference>
<proteinExistence type="predicted"/>
<organism evidence="1 2">
    <name type="scientific">Candidatus Nealsonbacteria bacterium RIFCSPHIGHO2_01_FULL_38_55</name>
    <dbReference type="NCBI Taxonomy" id="1801664"/>
    <lineage>
        <taxon>Bacteria</taxon>
        <taxon>Candidatus Nealsoniibacteriota</taxon>
    </lineage>
</organism>
<gene>
    <name evidence="1" type="ORF">A2626_00475</name>
</gene>
<evidence type="ECO:0000313" key="2">
    <source>
        <dbReference type="Proteomes" id="UP000177360"/>
    </source>
</evidence>
<dbReference type="EMBL" id="MHLZ01000024">
    <property type="protein sequence ID" value="OGZ19727.1"/>
    <property type="molecule type" value="Genomic_DNA"/>
</dbReference>
<sequence>MSLVIMPLEIKKDNRETSQSLVRRFSKRVKQSGILMRARKNRFMVRNKSEQTQKKSALRKEQLRKEYELAEKMEKPKERR</sequence>